<comment type="caution">
    <text evidence="1">The sequence shown here is derived from an EMBL/GenBank/DDBJ whole genome shotgun (WGS) entry which is preliminary data.</text>
</comment>
<dbReference type="AlphaFoldDB" id="A0A0L0N4Z0"/>
<name>A0A0L0N4Z0_TOLOC</name>
<dbReference type="OrthoDB" id="4500473at2759"/>
<sequence length="306" mass="33681">MHSTDTPPTKSPWITEGQLEQMAVLSRHLNNLHDHEQCAASHTFRPGGRIANGNVIVDPLLPHRVLVGPDPHKPLLTETATEKNWQLCLETKRGLSFSIWAIFLEKISVKAGPSHMRVKNGQFTMQSLETQSLRDEPSDEYIAALCGNPKVKEFLRLDSLLFRPVYVVTGLKIAKGFRLSGTEKHESSLTAKASAEVALEVSLGTGADSSSSVSISNQFESGNDIIFAYQLMMIKPKGWTKEMKLVTSDFRKHALLSDHGHEPEKEVEAERGVLAPNDLEDSDGGVRLVNLEGDGAEGVCVVYKET</sequence>
<evidence type="ECO:0000313" key="1">
    <source>
        <dbReference type="EMBL" id="KND89142.1"/>
    </source>
</evidence>
<protein>
    <submittedName>
        <fullName evidence="1">Uncharacterized protein</fullName>
    </submittedName>
</protein>
<keyword evidence="2" id="KW-1185">Reference proteome</keyword>
<evidence type="ECO:0000313" key="2">
    <source>
        <dbReference type="Proteomes" id="UP000036947"/>
    </source>
</evidence>
<accession>A0A0L0N4Z0</accession>
<dbReference type="Proteomes" id="UP000036947">
    <property type="component" value="Unassembled WGS sequence"/>
</dbReference>
<proteinExistence type="predicted"/>
<dbReference type="EMBL" id="LFRF01000020">
    <property type="protein sequence ID" value="KND89142.1"/>
    <property type="molecule type" value="Genomic_DNA"/>
</dbReference>
<gene>
    <name evidence="1" type="ORF">TOPH_06217</name>
</gene>
<organism evidence="1 2">
    <name type="scientific">Tolypocladium ophioglossoides (strain CBS 100239)</name>
    <name type="common">Snaketongue truffleclub</name>
    <name type="synonym">Elaphocordyceps ophioglossoides</name>
    <dbReference type="NCBI Taxonomy" id="1163406"/>
    <lineage>
        <taxon>Eukaryota</taxon>
        <taxon>Fungi</taxon>
        <taxon>Dikarya</taxon>
        <taxon>Ascomycota</taxon>
        <taxon>Pezizomycotina</taxon>
        <taxon>Sordariomycetes</taxon>
        <taxon>Hypocreomycetidae</taxon>
        <taxon>Hypocreales</taxon>
        <taxon>Ophiocordycipitaceae</taxon>
        <taxon>Tolypocladium</taxon>
    </lineage>
</organism>
<reference evidence="1 2" key="1">
    <citation type="journal article" date="2015" name="BMC Genomics">
        <title>The genome of the truffle-parasite Tolypocladium ophioglossoides and the evolution of antifungal peptaibiotics.</title>
        <authorList>
            <person name="Quandt C.A."/>
            <person name="Bushley K.E."/>
            <person name="Spatafora J.W."/>
        </authorList>
    </citation>
    <scope>NUCLEOTIDE SEQUENCE [LARGE SCALE GENOMIC DNA]</scope>
    <source>
        <strain evidence="1 2">CBS 100239</strain>
    </source>
</reference>